<feature type="compositionally biased region" description="Acidic residues" evidence="1">
    <location>
        <begin position="578"/>
        <end position="591"/>
    </location>
</feature>
<gene>
    <name evidence="2" type="ORF">V9T40_011709</name>
</gene>
<accession>A0AAN9T9U3</accession>
<organism evidence="2 3">
    <name type="scientific">Parthenolecanium corni</name>
    <dbReference type="NCBI Taxonomy" id="536013"/>
    <lineage>
        <taxon>Eukaryota</taxon>
        <taxon>Metazoa</taxon>
        <taxon>Ecdysozoa</taxon>
        <taxon>Arthropoda</taxon>
        <taxon>Hexapoda</taxon>
        <taxon>Insecta</taxon>
        <taxon>Pterygota</taxon>
        <taxon>Neoptera</taxon>
        <taxon>Paraneoptera</taxon>
        <taxon>Hemiptera</taxon>
        <taxon>Sternorrhyncha</taxon>
        <taxon>Coccoidea</taxon>
        <taxon>Coccidae</taxon>
        <taxon>Parthenolecanium</taxon>
    </lineage>
</organism>
<dbReference type="AlphaFoldDB" id="A0AAN9T9U3"/>
<evidence type="ECO:0000313" key="2">
    <source>
        <dbReference type="EMBL" id="KAK7574518.1"/>
    </source>
</evidence>
<evidence type="ECO:0000256" key="1">
    <source>
        <dbReference type="SAM" id="MobiDB-lite"/>
    </source>
</evidence>
<feature type="region of interest" description="Disordered" evidence="1">
    <location>
        <begin position="512"/>
        <end position="591"/>
    </location>
</feature>
<protein>
    <submittedName>
        <fullName evidence="2">Uncharacterized protein</fullName>
    </submittedName>
</protein>
<comment type="caution">
    <text evidence="2">The sequence shown here is derived from an EMBL/GenBank/DDBJ whole genome shotgun (WGS) entry which is preliminary data.</text>
</comment>
<sequence length="591" mass="64207">MHIQIHEQGQQLERADAVDECHRRSQDVIVINIDDDDDEEEEEEKDDFEICTKSCVAADFASEDEYRRHMLGHVRPLCIRIPKLDLSHYERVANRIDSFRLRRKPAWAHSKREPQILVGGFRVELTNLSCLSQDFVYEVVQRIVDPALLEPIIFLWALDPGGKFYRVSSLERMPVSSSKSVAVSSPGSGYDAAASYPAAAVSAAPSNQQPEQRSPTDAAEELAPMHGVPRDHLLLESMQSFGSSHFLLDTPLSRLQLPKTKRRTPSAAVKKARPSDVVVLRSADGSITISGEINLAETSKIITSCVPTGAAVARDPLASDDAVTSNSKSAYLTSGSSASSTISRSLLPNARSTPTAAISTSLLPKAASIPVPGGRSGFASSLLPKATSSCVQFIEASSIFAMPDAGRKVISHSSRTGSLLAGAMSTEQQKANTVGGNGAAGNPLVMKRMPLSIRQPPYSKMVLTQRKANKGQCILPEPMFVAVNEPLSPHSTASSDEVIDLLSDDENEAAVQKEVDENDDSRANVLDETDTRWSKTAAENEDGRKRVDGENNDGQEIVVDENVEDQSEVGDKMHDLENDPDQEIEEIIVLE</sequence>
<reference evidence="2 3" key="1">
    <citation type="submission" date="2024-03" db="EMBL/GenBank/DDBJ databases">
        <title>Adaptation during the transition from Ophiocordyceps entomopathogen to insect associate is accompanied by gene loss and intensified selection.</title>
        <authorList>
            <person name="Ward C.M."/>
            <person name="Onetto C.A."/>
            <person name="Borneman A.R."/>
        </authorList>
    </citation>
    <scope>NUCLEOTIDE SEQUENCE [LARGE SCALE GENOMIC DNA]</scope>
    <source>
        <strain evidence="2">AWRI1</strain>
        <tissue evidence="2">Single Adult Female</tissue>
    </source>
</reference>
<proteinExistence type="predicted"/>
<name>A0AAN9T9U3_9HEMI</name>
<dbReference type="Proteomes" id="UP001367676">
    <property type="component" value="Unassembled WGS sequence"/>
</dbReference>
<dbReference type="EMBL" id="JBBCAQ010000037">
    <property type="protein sequence ID" value="KAK7574518.1"/>
    <property type="molecule type" value="Genomic_DNA"/>
</dbReference>
<evidence type="ECO:0000313" key="3">
    <source>
        <dbReference type="Proteomes" id="UP001367676"/>
    </source>
</evidence>
<feature type="compositionally biased region" description="Acidic residues" evidence="1">
    <location>
        <begin position="550"/>
        <end position="568"/>
    </location>
</feature>
<keyword evidence="3" id="KW-1185">Reference proteome</keyword>